<dbReference type="Gene3D" id="3.30.420.40">
    <property type="match status" value="2"/>
</dbReference>
<dbReference type="CDD" id="cd24067">
    <property type="entry name" value="ASKHA_NBD_ROK_BsFRK-like"/>
    <property type="match status" value="1"/>
</dbReference>
<gene>
    <name evidence="14" type="ORF">A5886_000840</name>
</gene>
<organism evidence="14 15">
    <name type="scientific">Candidatus Enterococcus testudinis</name>
    <dbReference type="NCBI Taxonomy" id="1834191"/>
    <lineage>
        <taxon>Bacteria</taxon>
        <taxon>Bacillati</taxon>
        <taxon>Bacillota</taxon>
        <taxon>Bacilli</taxon>
        <taxon>Lactobacillales</taxon>
        <taxon>Enterococcaceae</taxon>
        <taxon>Enterococcus</taxon>
    </lineage>
</organism>
<evidence type="ECO:0000256" key="13">
    <source>
        <dbReference type="ARBA" id="ARBA00074653"/>
    </source>
</evidence>
<dbReference type="SUPFAM" id="SSF53067">
    <property type="entry name" value="Actin-like ATPase domain"/>
    <property type="match status" value="1"/>
</dbReference>
<dbReference type="FunFam" id="3.30.420.40:FF:000153">
    <property type="entry name" value="Putative fructokinase"/>
    <property type="match status" value="1"/>
</dbReference>
<proteinExistence type="inferred from homology"/>
<dbReference type="GO" id="GO:0008865">
    <property type="term" value="F:fructokinase activity"/>
    <property type="evidence" value="ECO:0007669"/>
    <property type="project" value="UniProtKB-EC"/>
</dbReference>
<evidence type="ECO:0000256" key="2">
    <source>
        <dbReference type="ARBA" id="ARBA00006479"/>
    </source>
</evidence>
<comment type="cofactor">
    <cofactor evidence="1">
        <name>Mg(2+)</name>
        <dbReference type="ChEBI" id="CHEBI:18420"/>
    </cofactor>
</comment>
<reference evidence="14 15" key="1">
    <citation type="submission" date="2017-05" db="EMBL/GenBank/DDBJ databases">
        <title>The Genome Sequence of Enterococcus sp. 8G7_MSG3316.</title>
        <authorList>
            <consortium name="The Broad Institute Genomics Platform"/>
            <consortium name="The Broad Institute Genomic Center for Infectious Diseases"/>
            <person name="Earl A."/>
            <person name="Manson A."/>
            <person name="Schwartman J."/>
            <person name="Gilmore M."/>
            <person name="Abouelleil A."/>
            <person name="Cao P."/>
            <person name="Chapman S."/>
            <person name="Cusick C."/>
            <person name="Shea T."/>
            <person name="Young S."/>
            <person name="Neafsey D."/>
            <person name="Nusbaum C."/>
            <person name="Birren B."/>
        </authorList>
    </citation>
    <scope>NUCLEOTIDE SEQUENCE [LARGE SCALE GENOMIC DNA]</scope>
    <source>
        <strain evidence="14 15">8G7_MSG3316</strain>
    </source>
</reference>
<sequence length="289" mass="30575">MYIGGIEAGGTKMICAVADESLAIVEQTAIPTTTPADTLAAIFDFFAPYPLAAVGVGSFGPIGIDPQQSTYGHILATPKAGWQQFDVVGTLKAQWPDTELIWTTDVNAAAYGELRLGAAQGKDSCVYMTVGTGIGAGVVRDGALFQGIGHPEIGHTFVKRHPDDTYAGTCPYHHDCLEGLAAGPSLEGRTGIKGQDLPDTHAIWDLQAYYIGQALVNITLTLAPEKLILGGGVMNQPHLLAKIQAAFVEQMAGYMDTPPVEDYISAWALPNQSGITGCLLLAQERMSEK</sequence>
<evidence type="ECO:0000256" key="5">
    <source>
        <dbReference type="ARBA" id="ARBA00022741"/>
    </source>
</evidence>
<dbReference type="OrthoDB" id="9783435at2"/>
<keyword evidence="8" id="KW-0067">ATP-binding</keyword>
<dbReference type="EC" id="2.7.1.4" evidence="11"/>
<evidence type="ECO:0000256" key="11">
    <source>
        <dbReference type="ARBA" id="ARBA00038887"/>
    </source>
</evidence>
<dbReference type="InterPro" id="IPR051804">
    <property type="entry name" value="Carb_Metab_Reg_Kinase/Isom"/>
</dbReference>
<dbReference type="InterPro" id="IPR049874">
    <property type="entry name" value="ROK_cs"/>
</dbReference>
<evidence type="ECO:0000313" key="14">
    <source>
        <dbReference type="EMBL" id="OTN75764.1"/>
    </source>
</evidence>
<dbReference type="RefSeq" id="WP_086273788.1">
    <property type="nucleotide sequence ID" value="NZ_NGKU01000001.1"/>
</dbReference>
<evidence type="ECO:0000256" key="9">
    <source>
        <dbReference type="ARBA" id="ARBA00022842"/>
    </source>
</evidence>
<evidence type="ECO:0000256" key="6">
    <source>
        <dbReference type="ARBA" id="ARBA00022777"/>
    </source>
</evidence>
<protein>
    <recommendedName>
        <fullName evidence="13">Fructokinase</fullName>
        <ecNumber evidence="11">2.7.1.4</ecNumber>
    </recommendedName>
</protein>
<evidence type="ECO:0000256" key="10">
    <source>
        <dbReference type="ARBA" id="ARBA00023277"/>
    </source>
</evidence>
<dbReference type="PROSITE" id="PS01125">
    <property type="entry name" value="ROK"/>
    <property type="match status" value="1"/>
</dbReference>
<dbReference type="GO" id="GO:0046872">
    <property type="term" value="F:metal ion binding"/>
    <property type="evidence" value="ECO:0007669"/>
    <property type="project" value="UniProtKB-KW"/>
</dbReference>
<dbReference type="InterPro" id="IPR000600">
    <property type="entry name" value="ROK"/>
</dbReference>
<dbReference type="FunFam" id="3.30.420.40:FF:000136">
    <property type="entry name" value="Putative fructokinase"/>
    <property type="match status" value="1"/>
</dbReference>
<keyword evidence="15" id="KW-1185">Reference proteome</keyword>
<dbReference type="EMBL" id="NGKU01000001">
    <property type="protein sequence ID" value="OTN75764.1"/>
    <property type="molecule type" value="Genomic_DNA"/>
</dbReference>
<comment type="caution">
    <text evidence="14">The sequence shown here is derived from an EMBL/GenBank/DDBJ whole genome shotgun (WGS) entry which is preliminary data.</text>
</comment>
<evidence type="ECO:0000313" key="15">
    <source>
        <dbReference type="Proteomes" id="UP000195043"/>
    </source>
</evidence>
<keyword evidence="3" id="KW-0808">Transferase</keyword>
<evidence type="ECO:0000256" key="1">
    <source>
        <dbReference type="ARBA" id="ARBA00001946"/>
    </source>
</evidence>
<evidence type="ECO:0000256" key="3">
    <source>
        <dbReference type="ARBA" id="ARBA00022679"/>
    </source>
</evidence>
<keyword evidence="5" id="KW-0547">Nucleotide-binding</keyword>
<dbReference type="PANTHER" id="PTHR42742:SF3">
    <property type="entry name" value="FRUCTOKINASE"/>
    <property type="match status" value="1"/>
</dbReference>
<evidence type="ECO:0000256" key="8">
    <source>
        <dbReference type="ARBA" id="ARBA00022840"/>
    </source>
</evidence>
<dbReference type="Pfam" id="PF00480">
    <property type="entry name" value="ROK"/>
    <property type="match status" value="1"/>
</dbReference>
<keyword evidence="6" id="KW-0418">Kinase</keyword>
<comment type="catalytic activity">
    <reaction evidence="12">
        <text>D-fructose + ATP = D-fructose 6-phosphate + ADP + H(+)</text>
        <dbReference type="Rhea" id="RHEA:16125"/>
        <dbReference type="ChEBI" id="CHEBI:15378"/>
        <dbReference type="ChEBI" id="CHEBI:30616"/>
        <dbReference type="ChEBI" id="CHEBI:37721"/>
        <dbReference type="ChEBI" id="CHEBI:61527"/>
        <dbReference type="ChEBI" id="CHEBI:456216"/>
        <dbReference type="EC" id="2.7.1.4"/>
    </reaction>
</comment>
<keyword evidence="7" id="KW-0862">Zinc</keyword>
<keyword evidence="9" id="KW-0460">Magnesium</keyword>
<dbReference type="AlphaFoldDB" id="A0A242A415"/>
<evidence type="ECO:0000256" key="4">
    <source>
        <dbReference type="ARBA" id="ARBA00022723"/>
    </source>
</evidence>
<dbReference type="GO" id="GO:0005524">
    <property type="term" value="F:ATP binding"/>
    <property type="evidence" value="ECO:0007669"/>
    <property type="project" value="UniProtKB-KW"/>
</dbReference>
<evidence type="ECO:0000256" key="12">
    <source>
        <dbReference type="ARBA" id="ARBA00048451"/>
    </source>
</evidence>
<keyword evidence="4" id="KW-0479">Metal-binding</keyword>
<evidence type="ECO:0000256" key="7">
    <source>
        <dbReference type="ARBA" id="ARBA00022833"/>
    </source>
</evidence>
<accession>A0A242A415</accession>
<comment type="similarity">
    <text evidence="2">Belongs to the ROK (NagC/XylR) family.</text>
</comment>
<dbReference type="InterPro" id="IPR043129">
    <property type="entry name" value="ATPase_NBD"/>
</dbReference>
<dbReference type="STRING" id="1834191.A5886_000840"/>
<name>A0A242A415_9ENTE</name>
<dbReference type="Proteomes" id="UP000195043">
    <property type="component" value="Unassembled WGS sequence"/>
</dbReference>
<keyword evidence="10" id="KW-0119">Carbohydrate metabolism</keyword>
<dbReference type="PANTHER" id="PTHR42742">
    <property type="entry name" value="TRANSCRIPTIONAL REPRESSOR MPRA"/>
    <property type="match status" value="1"/>
</dbReference>